<reference key="2">
    <citation type="submission" date="2011-04" db="EMBL/GenBank/DDBJ databases">
        <title>Complete sequence of chromosome of Haliscomenobacter hydrossis DSM 1100.</title>
        <authorList>
            <consortium name="US DOE Joint Genome Institute (JGI-PGF)"/>
            <person name="Lucas S."/>
            <person name="Han J."/>
            <person name="Lapidus A."/>
            <person name="Bruce D."/>
            <person name="Goodwin L."/>
            <person name="Pitluck S."/>
            <person name="Peters L."/>
            <person name="Kyrpides N."/>
            <person name="Mavromatis K."/>
            <person name="Ivanova N."/>
            <person name="Ovchinnikova G."/>
            <person name="Pagani I."/>
            <person name="Daligault H."/>
            <person name="Detter J.C."/>
            <person name="Han C."/>
            <person name="Land M."/>
            <person name="Hauser L."/>
            <person name="Markowitz V."/>
            <person name="Cheng J.-F."/>
            <person name="Hugenholtz P."/>
            <person name="Woyke T."/>
            <person name="Wu D."/>
            <person name="Verbarg S."/>
            <person name="Frueling A."/>
            <person name="Brambilla E."/>
            <person name="Klenk H.-P."/>
            <person name="Eisen J.A."/>
        </authorList>
    </citation>
    <scope>NUCLEOTIDE SEQUENCE</scope>
    <source>
        <strain>DSM 1100</strain>
    </source>
</reference>
<dbReference type="EMBL" id="CP002691">
    <property type="protein sequence ID" value="AEE49154.1"/>
    <property type="molecule type" value="Genomic_DNA"/>
</dbReference>
<dbReference type="HOGENOM" id="CLU_1641390_0_0_10"/>
<evidence type="ECO:0008006" key="4">
    <source>
        <dbReference type="Google" id="ProtNLM"/>
    </source>
</evidence>
<feature type="signal peptide" evidence="1">
    <location>
        <begin position="1"/>
        <end position="21"/>
    </location>
</feature>
<keyword evidence="1" id="KW-0732">Signal</keyword>
<reference evidence="2 3" key="1">
    <citation type="journal article" date="2011" name="Stand. Genomic Sci.">
        <title>Complete genome sequence of Haliscomenobacter hydrossis type strain (O).</title>
        <authorList>
            <consortium name="US DOE Joint Genome Institute (JGI-PGF)"/>
            <person name="Daligault H."/>
            <person name="Lapidus A."/>
            <person name="Zeytun A."/>
            <person name="Nolan M."/>
            <person name="Lucas S."/>
            <person name="Del Rio T.G."/>
            <person name="Tice H."/>
            <person name="Cheng J.F."/>
            <person name="Tapia R."/>
            <person name="Han C."/>
            <person name="Goodwin L."/>
            <person name="Pitluck S."/>
            <person name="Liolios K."/>
            <person name="Pagani I."/>
            <person name="Ivanova N."/>
            <person name="Huntemann M."/>
            <person name="Mavromatis K."/>
            <person name="Mikhailova N."/>
            <person name="Pati A."/>
            <person name="Chen A."/>
            <person name="Palaniappan K."/>
            <person name="Land M."/>
            <person name="Hauser L."/>
            <person name="Brambilla E.M."/>
            <person name="Rohde M."/>
            <person name="Verbarg S."/>
            <person name="Goker M."/>
            <person name="Bristow J."/>
            <person name="Eisen J.A."/>
            <person name="Markowitz V."/>
            <person name="Hugenholtz P."/>
            <person name="Kyrpides N.C."/>
            <person name="Klenk H.P."/>
            <person name="Woyke T."/>
        </authorList>
    </citation>
    <scope>NUCLEOTIDE SEQUENCE [LARGE SCALE GENOMIC DNA]</scope>
    <source>
        <strain evidence="3">ATCC 27775 / DSM 1100 / LMG 10767 / O</strain>
    </source>
</reference>
<organism evidence="2 3">
    <name type="scientific">Haliscomenobacter hydrossis (strain ATCC 27775 / DSM 1100 / LMG 10767 / O)</name>
    <dbReference type="NCBI Taxonomy" id="760192"/>
    <lineage>
        <taxon>Bacteria</taxon>
        <taxon>Pseudomonadati</taxon>
        <taxon>Bacteroidota</taxon>
        <taxon>Saprospiria</taxon>
        <taxon>Saprospirales</taxon>
        <taxon>Haliscomenobacteraceae</taxon>
        <taxon>Haliscomenobacter</taxon>
    </lineage>
</organism>
<gene>
    <name evidence="2" type="ordered locus">Halhy_1259</name>
</gene>
<dbReference type="KEGG" id="hhy:Halhy_1259"/>
<dbReference type="Proteomes" id="UP000008461">
    <property type="component" value="Chromosome"/>
</dbReference>
<dbReference type="AlphaFoldDB" id="F4KU18"/>
<dbReference type="STRING" id="760192.Halhy_1259"/>
<protein>
    <recommendedName>
        <fullName evidence="4">Lipoprotein</fullName>
    </recommendedName>
</protein>
<evidence type="ECO:0000313" key="3">
    <source>
        <dbReference type="Proteomes" id="UP000008461"/>
    </source>
</evidence>
<sequence>MKNISKLLLLFALLLFTQCTKSEQPITELEGKYIGTLASEWEKTTIKNFNTTPDTSYSSNQYKEENLTLTLKNFDYECVNSKIWDIGTFSIKGDSVFFVDSSLPCPHHMDCVGSYLVGGWQYEISPSGLRLTNTHDEWERHNNRDKELWKGKRIYELKKVN</sequence>
<keyword evidence="3" id="KW-1185">Reference proteome</keyword>
<name>F4KU18_HALH1</name>
<dbReference type="RefSeq" id="WP_013763709.1">
    <property type="nucleotide sequence ID" value="NC_015510.1"/>
</dbReference>
<evidence type="ECO:0000313" key="2">
    <source>
        <dbReference type="EMBL" id="AEE49154.1"/>
    </source>
</evidence>
<evidence type="ECO:0000256" key="1">
    <source>
        <dbReference type="SAM" id="SignalP"/>
    </source>
</evidence>
<proteinExistence type="predicted"/>
<feature type="chain" id="PRO_5003310236" description="Lipoprotein" evidence="1">
    <location>
        <begin position="22"/>
        <end position="161"/>
    </location>
</feature>
<accession>F4KU18</accession>